<name>A0A381X975_9ZZZZ</name>
<dbReference type="AlphaFoldDB" id="A0A381X975"/>
<dbReference type="InterPro" id="IPR003838">
    <property type="entry name" value="ABC3_permease_C"/>
</dbReference>
<gene>
    <name evidence="8" type="ORF">METZ01_LOCUS114160</name>
</gene>
<sequence length="756" mass="83343">MVLAVTAISGVSFLGDRLQSSIKQQASVVLAADATLRSTSPLPQTYLKKAEDQGLKTAETISFLSMALANDNNLLSSIKATTSNYPLRGELTLTDFNQQQLSFETGVPKPGYVWVEPKLVEEFNLEQNSKLIIGNASFVVEAILTNFPDRNVGFLAFSPTIIVNMDDLEKMQVIQTGSRVTYRQLFSGTDNNIYSFIDSLETLDEEVRVQRIDDFGDQLGRTIDRSTRFFNMAGLFTILIAAISSMIAARRYATRHLLNTTLMKVFGASKNFILSSQISQLFLMIVLATSVGLLFGYLLQAVLITVLSDLIANDLPPPSLKPVWIGLLTSFSLVFAATTPYLKLLGQAEPIRILRNDFAFDFETNIGIYSLAGITLTVFLLILLEDIILVISILGGMIILIAVLSLLGYSIVWVLSKYIDLSGSGWRLGLKNISRRRNESVLQIVVFGLSLTFLMALTETRTDLIESWKETLREDTPNYFFFNIQDYQTEDISSFFDGRLSQPIKFTPLIRGRLLDVVSSNGEPVNTESMVEREANLTWFNALPENNLVLEGEWWSEGDPMPSVSIDKGIATSMNLALGDRLIFTAGGTNFEATVTSFREVQWESFAPNFFFILSPNLGKDLPQSFITSLNIPPDSGIADDFIQRFPTVTSVDLEAALGQIRSIVNSASLAVQAIFILSLFAGILTLVAAIFSSVDQRKKETAVMHTIGATRRTIFAAVAAEFLGLGVLSGLTAVLAAMIFSGFLTTQIFELSYTP</sequence>
<proteinExistence type="predicted"/>
<feature type="domain" description="ABC3 transporter permease C-terminal" evidence="7">
    <location>
        <begin position="675"/>
        <end position="750"/>
    </location>
</feature>
<keyword evidence="2" id="KW-1003">Cell membrane</keyword>
<dbReference type="PANTHER" id="PTHR30287">
    <property type="entry name" value="MEMBRANE COMPONENT OF PREDICTED ABC SUPERFAMILY METABOLITE UPTAKE TRANSPORTER"/>
    <property type="match status" value="1"/>
</dbReference>
<feature type="non-terminal residue" evidence="8">
    <location>
        <position position="756"/>
    </location>
</feature>
<feature type="transmembrane region" description="Helical" evidence="6">
    <location>
        <begin position="323"/>
        <end position="345"/>
    </location>
</feature>
<feature type="transmembrane region" description="Helical" evidence="6">
    <location>
        <begin position="390"/>
        <end position="419"/>
    </location>
</feature>
<protein>
    <recommendedName>
        <fullName evidence="7">ABC3 transporter permease C-terminal domain-containing protein</fullName>
    </recommendedName>
</protein>
<dbReference type="EMBL" id="UINC01014361">
    <property type="protein sequence ID" value="SVA61306.1"/>
    <property type="molecule type" value="Genomic_DNA"/>
</dbReference>
<evidence type="ECO:0000313" key="8">
    <source>
        <dbReference type="EMBL" id="SVA61306.1"/>
    </source>
</evidence>
<evidence type="ECO:0000256" key="5">
    <source>
        <dbReference type="ARBA" id="ARBA00023136"/>
    </source>
</evidence>
<feature type="transmembrane region" description="Helical" evidence="6">
    <location>
        <begin position="281"/>
        <end position="303"/>
    </location>
</feature>
<evidence type="ECO:0000256" key="3">
    <source>
        <dbReference type="ARBA" id="ARBA00022692"/>
    </source>
</evidence>
<comment type="subcellular location">
    <subcellularLocation>
        <location evidence="1">Cell membrane</location>
        <topology evidence="1">Multi-pass membrane protein</topology>
    </subcellularLocation>
</comment>
<evidence type="ECO:0000256" key="6">
    <source>
        <dbReference type="SAM" id="Phobius"/>
    </source>
</evidence>
<evidence type="ECO:0000256" key="4">
    <source>
        <dbReference type="ARBA" id="ARBA00022989"/>
    </source>
</evidence>
<keyword evidence="3 6" id="KW-0812">Transmembrane</keyword>
<keyword evidence="4 6" id="KW-1133">Transmembrane helix</keyword>
<organism evidence="8">
    <name type="scientific">marine metagenome</name>
    <dbReference type="NCBI Taxonomy" id="408172"/>
    <lineage>
        <taxon>unclassified sequences</taxon>
        <taxon>metagenomes</taxon>
        <taxon>ecological metagenomes</taxon>
    </lineage>
</organism>
<dbReference type="InterPro" id="IPR038766">
    <property type="entry name" value="Membrane_comp_ABC_pdt"/>
</dbReference>
<feature type="transmembrane region" description="Helical" evidence="6">
    <location>
        <begin position="670"/>
        <end position="695"/>
    </location>
</feature>
<feature type="transmembrane region" description="Helical" evidence="6">
    <location>
        <begin position="715"/>
        <end position="745"/>
    </location>
</feature>
<feature type="transmembrane region" description="Helical" evidence="6">
    <location>
        <begin position="366"/>
        <end position="384"/>
    </location>
</feature>
<dbReference type="GO" id="GO:0005886">
    <property type="term" value="C:plasma membrane"/>
    <property type="evidence" value="ECO:0007669"/>
    <property type="project" value="UniProtKB-SubCell"/>
</dbReference>
<evidence type="ECO:0000256" key="1">
    <source>
        <dbReference type="ARBA" id="ARBA00004651"/>
    </source>
</evidence>
<keyword evidence="5 6" id="KW-0472">Membrane</keyword>
<dbReference type="PANTHER" id="PTHR30287:SF1">
    <property type="entry name" value="INNER MEMBRANE PROTEIN"/>
    <property type="match status" value="1"/>
</dbReference>
<evidence type="ECO:0000259" key="7">
    <source>
        <dbReference type="Pfam" id="PF02687"/>
    </source>
</evidence>
<dbReference type="Pfam" id="PF02687">
    <property type="entry name" value="FtsX"/>
    <property type="match status" value="1"/>
</dbReference>
<reference evidence="8" key="1">
    <citation type="submission" date="2018-05" db="EMBL/GenBank/DDBJ databases">
        <authorList>
            <person name="Lanie J.A."/>
            <person name="Ng W.-L."/>
            <person name="Kazmierczak K.M."/>
            <person name="Andrzejewski T.M."/>
            <person name="Davidsen T.M."/>
            <person name="Wayne K.J."/>
            <person name="Tettelin H."/>
            <person name="Glass J.I."/>
            <person name="Rusch D."/>
            <person name="Podicherti R."/>
            <person name="Tsui H.-C.T."/>
            <person name="Winkler M.E."/>
        </authorList>
    </citation>
    <scope>NUCLEOTIDE SEQUENCE</scope>
</reference>
<accession>A0A381X975</accession>
<feature type="transmembrane region" description="Helical" evidence="6">
    <location>
        <begin position="440"/>
        <end position="457"/>
    </location>
</feature>
<feature type="transmembrane region" description="Helical" evidence="6">
    <location>
        <begin position="229"/>
        <end position="249"/>
    </location>
</feature>
<evidence type="ECO:0000256" key="2">
    <source>
        <dbReference type="ARBA" id="ARBA00022475"/>
    </source>
</evidence>